<organism evidence="14">
    <name type="scientific">Tetraodon nigroviridis</name>
    <name type="common">Spotted green pufferfish</name>
    <name type="synonym">Chelonodon nigroviridis</name>
    <dbReference type="NCBI Taxonomy" id="99883"/>
    <lineage>
        <taxon>Eukaryota</taxon>
        <taxon>Metazoa</taxon>
        <taxon>Chordata</taxon>
        <taxon>Craniata</taxon>
        <taxon>Vertebrata</taxon>
        <taxon>Euteleostomi</taxon>
        <taxon>Actinopterygii</taxon>
        <taxon>Neopterygii</taxon>
        <taxon>Teleostei</taxon>
        <taxon>Neoteleostei</taxon>
        <taxon>Acanthomorphata</taxon>
        <taxon>Eupercaria</taxon>
        <taxon>Tetraodontiformes</taxon>
        <taxon>Tetradontoidea</taxon>
        <taxon>Tetraodontidae</taxon>
        <taxon>Tetraodon</taxon>
    </lineage>
</organism>
<dbReference type="AlphaFoldDB" id="Q4RR45"/>
<protein>
    <recommendedName>
        <fullName evidence="11">YLP motif-containing protein 1</fullName>
    </recommendedName>
    <alternativeName>
        <fullName evidence="12">Nuclear protein ZAP3</fullName>
    </alternativeName>
</protein>
<feature type="compositionally biased region" description="Basic and acidic residues" evidence="13">
    <location>
        <begin position="159"/>
        <end position="173"/>
    </location>
</feature>
<dbReference type="Gene3D" id="3.40.50.300">
    <property type="entry name" value="P-loop containing nucleotide triphosphate hydrolases"/>
    <property type="match status" value="1"/>
</dbReference>
<evidence type="ECO:0000256" key="12">
    <source>
        <dbReference type="ARBA" id="ARBA00083294"/>
    </source>
</evidence>
<evidence type="ECO:0000256" key="6">
    <source>
        <dbReference type="ARBA" id="ARBA00023015"/>
    </source>
</evidence>
<reference evidence="14" key="2">
    <citation type="submission" date="2004-02" db="EMBL/GenBank/DDBJ databases">
        <authorList>
            <consortium name="Genoscope"/>
            <consortium name="Whitehead Institute Centre for Genome Research"/>
        </authorList>
    </citation>
    <scope>NUCLEOTIDE SEQUENCE</scope>
</reference>
<keyword evidence="5" id="KW-0832">Ubl conjugation</keyword>
<gene>
    <name evidence="14" type="ORF">GSTENG00030326001</name>
</gene>
<feature type="compositionally biased region" description="Basic and acidic residues" evidence="13">
    <location>
        <begin position="452"/>
        <end position="462"/>
    </location>
</feature>
<keyword evidence="3" id="KW-0678">Repressor</keyword>
<dbReference type="KEGG" id="tng:GSTEN00030326G001"/>
<comment type="subcellular location">
    <subcellularLocation>
        <location evidence="1">Nucleus speckle</location>
    </subcellularLocation>
</comment>
<dbReference type="InterPro" id="IPR026314">
    <property type="entry name" value="YLP_motif_con_p1"/>
</dbReference>
<reference evidence="14" key="1">
    <citation type="journal article" date="2004" name="Nature">
        <title>Genome duplication in the teleost fish Tetraodon nigroviridis reveals the early vertebrate proto-karyotype.</title>
        <authorList>
            <person name="Jaillon O."/>
            <person name="Aury J.-M."/>
            <person name="Brunet F."/>
            <person name="Petit J.-L."/>
            <person name="Stange-Thomann N."/>
            <person name="Mauceli E."/>
            <person name="Bouneau L."/>
            <person name="Fischer C."/>
            <person name="Ozouf-Costaz C."/>
            <person name="Bernot A."/>
            <person name="Nicaud S."/>
            <person name="Jaffe D."/>
            <person name="Fisher S."/>
            <person name="Lutfalla G."/>
            <person name="Dossat C."/>
            <person name="Segurens B."/>
            <person name="Dasilva C."/>
            <person name="Salanoubat M."/>
            <person name="Levy M."/>
            <person name="Boudet N."/>
            <person name="Castellano S."/>
            <person name="Anthouard V."/>
            <person name="Jubin C."/>
            <person name="Castelli V."/>
            <person name="Katinka M."/>
            <person name="Vacherie B."/>
            <person name="Biemont C."/>
            <person name="Skalli Z."/>
            <person name="Cattolico L."/>
            <person name="Poulain J."/>
            <person name="De Berardinis V."/>
            <person name="Cruaud C."/>
            <person name="Duprat S."/>
            <person name="Brottier P."/>
            <person name="Coutanceau J.-P."/>
            <person name="Gouzy J."/>
            <person name="Parra G."/>
            <person name="Lardier G."/>
            <person name="Chapple C."/>
            <person name="McKernan K.J."/>
            <person name="McEwan P."/>
            <person name="Bosak S."/>
            <person name="Kellis M."/>
            <person name="Volff J.-N."/>
            <person name="Guigo R."/>
            <person name="Zody M.C."/>
            <person name="Mesirov J."/>
            <person name="Lindblad-Toh K."/>
            <person name="Birren B."/>
            <person name="Nusbaum C."/>
            <person name="Kahn D."/>
            <person name="Robinson-Rechavi M."/>
            <person name="Laudet V."/>
            <person name="Schachter V."/>
            <person name="Quetier F."/>
            <person name="Saurin W."/>
            <person name="Scarpelli C."/>
            <person name="Wincker P."/>
            <person name="Lander E.S."/>
            <person name="Weissenbach J."/>
            <person name="Roest Crollius H."/>
        </authorList>
    </citation>
    <scope>NUCLEOTIDE SEQUENCE [LARGE SCALE GENOMIC DNA]</scope>
</reference>
<keyword evidence="4" id="KW-1017">Isopeptide bond</keyword>
<feature type="compositionally biased region" description="Basic and acidic residues" evidence="13">
    <location>
        <begin position="21"/>
        <end position="123"/>
    </location>
</feature>
<dbReference type="InterPro" id="IPR027417">
    <property type="entry name" value="P-loop_NTPase"/>
</dbReference>
<keyword evidence="7" id="KW-0804">Transcription</keyword>
<evidence type="ECO:0000256" key="9">
    <source>
        <dbReference type="ARBA" id="ARBA00058677"/>
    </source>
</evidence>
<sequence>VERISYGERIILRPDPASMDRGYEKEPLGLRDPYSREPYYERRPDPYLDRREYSRERELYREKLPPEYERERFERDRYQRDNRDRERDLRERERSSSHDRDEHFGRPGYDRPPFERIVPERYGHSTPPYVDRRSYPEDRGPPPPPPVAPHPPPPQPPPRLEKKPEIKNIEDILKPPGRSSRPERIVIIMRGLPGSGKSHVAKLIRDKEVECGGTPPRVLVLDDYFMTEVEKVEKDPDTGRKVKTKVLEFEYEPEMEDTYRNSMLKTFKKTLDDGFFPFIILDSVNDKVKHFDQFWSAAKTKGFEVYVAEITADTQTCAKRNVHGRLLKDIMKMSTSWEPSPRHMMRLDVRSLLQDAAIEEVEMEDFNPDEEPKEQKEEEEEGDLGYIPKSKWEMDTSEAKLGSMGGPRRAEGRRSEARDRLRGGSDRLGQNNGRERPAGTTRSQPYQVFLRRSHELDSFTDR</sequence>
<evidence type="ECO:0000256" key="13">
    <source>
        <dbReference type="SAM" id="MobiDB-lite"/>
    </source>
</evidence>
<evidence type="ECO:0000256" key="4">
    <source>
        <dbReference type="ARBA" id="ARBA00022499"/>
    </source>
</evidence>
<dbReference type="FunFam" id="3.40.50.300:FF:000399">
    <property type="entry name" value="YLP motif containing 1"/>
    <property type="match status" value="1"/>
</dbReference>
<keyword evidence="6" id="KW-0805">Transcription regulation</keyword>
<dbReference type="EMBL" id="CAAE01015003">
    <property type="protein sequence ID" value="CAG09137.1"/>
    <property type="molecule type" value="Genomic_DNA"/>
</dbReference>
<feature type="compositionally biased region" description="Basic and acidic residues" evidence="13">
    <location>
        <begin position="130"/>
        <end position="140"/>
    </location>
</feature>
<evidence type="ECO:0000256" key="2">
    <source>
        <dbReference type="ARBA" id="ARBA00022481"/>
    </source>
</evidence>
<dbReference type="PANTHER" id="PTHR13413">
    <property type="entry name" value="YLP MOTIF CONTAINING PROTEIN NUCLEAR PROTEIN ZAP"/>
    <property type="match status" value="1"/>
</dbReference>
<keyword evidence="2" id="KW-0488">Methylation</keyword>
<evidence type="ECO:0000256" key="3">
    <source>
        <dbReference type="ARBA" id="ARBA00022491"/>
    </source>
</evidence>
<comment type="function">
    <text evidence="9">Plays a role in the reduction of telomerase activity during differentiation of embryonic stem cells by binding to the core promoter of TERT and controlling its down-regulation.</text>
</comment>
<feature type="region of interest" description="Disordered" evidence="13">
    <location>
        <begin position="362"/>
        <end position="462"/>
    </location>
</feature>
<feature type="compositionally biased region" description="Acidic residues" evidence="13">
    <location>
        <begin position="362"/>
        <end position="383"/>
    </location>
</feature>
<dbReference type="OrthoDB" id="513595at2759"/>
<evidence type="ECO:0000256" key="8">
    <source>
        <dbReference type="ARBA" id="ARBA00023242"/>
    </source>
</evidence>
<feature type="compositionally biased region" description="Basic and acidic residues" evidence="13">
    <location>
        <begin position="408"/>
        <end position="425"/>
    </location>
</feature>
<comment type="subunit">
    <text evidence="10">Interacts with PPP1CA and NCOA5. Forms a complex with ILF2, ILF3, KHDRBS1, RBMX, NCOA5 and PPP1CA.</text>
</comment>
<evidence type="ECO:0000313" key="14">
    <source>
        <dbReference type="EMBL" id="CAG09137.1"/>
    </source>
</evidence>
<dbReference type="GO" id="GO:0032204">
    <property type="term" value="P:regulation of telomere maintenance"/>
    <property type="evidence" value="ECO:0007669"/>
    <property type="project" value="TreeGrafter"/>
</dbReference>
<evidence type="ECO:0000256" key="1">
    <source>
        <dbReference type="ARBA" id="ARBA00004324"/>
    </source>
</evidence>
<comment type="caution">
    <text evidence="14">The sequence shown here is derived from an EMBL/GenBank/DDBJ whole genome shotgun (WGS) entry which is preliminary data.</text>
</comment>
<evidence type="ECO:0000256" key="11">
    <source>
        <dbReference type="ARBA" id="ARBA00068971"/>
    </source>
</evidence>
<dbReference type="PANTHER" id="PTHR13413:SF0">
    <property type="entry name" value="YLP MOTIF-CONTAINING PROTEIN 1"/>
    <property type="match status" value="1"/>
</dbReference>
<accession>Q4RR45</accession>
<dbReference type="Pfam" id="PF13671">
    <property type="entry name" value="AAA_33"/>
    <property type="match status" value="1"/>
</dbReference>
<feature type="compositionally biased region" description="Pro residues" evidence="13">
    <location>
        <begin position="141"/>
        <end position="158"/>
    </location>
</feature>
<keyword evidence="8" id="KW-0539">Nucleus</keyword>
<evidence type="ECO:0000256" key="7">
    <source>
        <dbReference type="ARBA" id="ARBA00023163"/>
    </source>
</evidence>
<feature type="non-terminal residue" evidence="14">
    <location>
        <position position="1"/>
    </location>
</feature>
<name>Q4RR45_TETNG</name>
<evidence type="ECO:0000256" key="10">
    <source>
        <dbReference type="ARBA" id="ARBA00065932"/>
    </source>
</evidence>
<feature type="compositionally biased region" description="Basic and acidic residues" evidence="13">
    <location>
        <begin position="1"/>
        <end position="12"/>
    </location>
</feature>
<dbReference type="GO" id="GO:0016607">
    <property type="term" value="C:nuclear speck"/>
    <property type="evidence" value="ECO:0007669"/>
    <property type="project" value="UniProtKB-SubCell"/>
</dbReference>
<dbReference type="SUPFAM" id="SSF52540">
    <property type="entry name" value="P-loop containing nucleoside triphosphate hydrolases"/>
    <property type="match status" value="1"/>
</dbReference>
<feature type="region of interest" description="Disordered" evidence="13">
    <location>
        <begin position="1"/>
        <end position="182"/>
    </location>
</feature>
<proteinExistence type="predicted"/>
<evidence type="ECO:0000256" key="5">
    <source>
        <dbReference type="ARBA" id="ARBA00022843"/>
    </source>
</evidence>